<sequence length="102" mass="11168">MAAEPLQLLQYRTTMESGLPGKLQEPNMAAGNMTLLRLRRSPHGRTVQFDWILVPATDAALHSTAPTFQLVQHGTELVPLAVNVVISAQFVVLREPPVQTSP</sequence>
<reference evidence="1" key="1">
    <citation type="submission" date="2020-05" db="EMBL/GenBank/DDBJ databases">
        <title>Large-scale comparative analyses of tick genomes elucidate their genetic diversity and vector capacities.</title>
        <authorList>
            <person name="Jia N."/>
            <person name="Wang J."/>
            <person name="Shi W."/>
            <person name="Du L."/>
            <person name="Sun Y."/>
            <person name="Zhan W."/>
            <person name="Jiang J."/>
            <person name="Wang Q."/>
            <person name="Zhang B."/>
            <person name="Ji P."/>
            <person name="Sakyi L.B."/>
            <person name="Cui X."/>
            <person name="Yuan T."/>
            <person name="Jiang B."/>
            <person name="Yang W."/>
            <person name="Lam T.T.-Y."/>
            <person name="Chang Q."/>
            <person name="Ding S."/>
            <person name="Wang X."/>
            <person name="Zhu J."/>
            <person name="Ruan X."/>
            <person name="Zhao L."/>
            <person name="Wei J."/>
            <person name="Que T."/>
            <person name="Du C."/>
            <person name="Cheng J."/>
            <person name="Dai P."/>
            <person name="Han X."/>
            <person name="Huang E."/>
            <person name="Gao Y."/>
            <person name="Liu J."/>
            <person name="Shao H."/>
            <person name="Ye R."/>
            <person name="Li L."/>
            <person name="Wei W."/>
            <person name="Wang X."/>
            <person name="Wang C."/>
            <person name="Yang T."/>
            <person name="Huo Q."/>
            <person name="Li W."/>
            <person name="Guo W."/>
            <person name="Chen H."/>
            <person name="Zhou L."/>
            <person name="Ni X."/>
            <person name="Tian J."/>
            <person name="Zhou Y."/>
            <person name="Sheng Y."/>
            <person name="Liu T."/>
            <person name="Pan Y."/>
            <person name="Xia L."/>
            <person name="Li J."/>
            <person name="Zhao F."/>
            <person name="Cao W."/>
        </authorList>
    </citation>
    <scope>NUCLEOTIDE SEQUENCE</scope>
    <source>
        <strain evidence="1">Hyas-2018</strain>
    </source>
</reference>
<accession>A0ACB7RML2</accession>
<protein>
    <submittedName>
        <fullName evidence="1">Uncharacterized protein</fullName>
    </submittedName>
</protein>
<comment type="caution">
    <text evidence="1">The sequence shown here is derived from an EMBL/GenBank/DDBJ whole genome shotgun (WGS) entry which is preliminary data.</text>
</comment>
<dbReference type="Proteomes" id="UP000821845">
    <property type="component" value="Chromosome 8"/>
</dbReference>
<evidence type="ECO:0000313" key="1">
    <source>
        <dbReference type="EMBL" id="KAH6924197.1"/>
    </source>
</evidence>
<dbReference type="EMBL" id="CM023488">
    <property type="protein sequence ID" value="KAH6924197.1"/>
    <property type="molecule type" value="Genomic_DNA"/>
</dbReference>
<evidence type="ECO:0000313" key="2">
    <source>
        <dbReference type="Proteomes" id="UP000821845"/>
    </source>
</evidence>
<keyword evidence="2" id="KW-1185">Reference proteome</keyword>
<proteinExistence type="predicted"/>
<name>A0ACB7RML2_HYAAI</name>
<organism evidence="1 2">
    <name type="scientific">Hyalomma asiaticum</name>
    <name type="common">Tick</name>
    <dbReference type="NCBI Taxonomy" id="266040"/>
    <lineage>
        <taxon>Eukaryota</taxon>
        <taxon>Metazoa</taxon>
        <taxon>Ecdysozoa</taxon>
        <taxon>Arthropoda</taxon>
        <taxon>Chelicerata</taxon>
        <taxon>Arachnida</taxon>
        <taxon>Acari</taxon>
        <taxon>Parasitiformes</taxon>
        <taxon>Ixodida</taxon>
        <taxon>Ixodoidea</taxon>
        <taxon>Ixodidae</taxon>
        <taxon>Hyalomminae</taxon>
        <taxon>Hyalomma</taxon>
    </lineage>
</organism>
<gene>
    <name evidence="1" type="ORF">HPB50_013643</name>
</gene>